<dbReference type="OrthoDB" id="7058206at2"/>
<dbReference type="Proteomes" id="UP000186819">
    <property type="component" value="Unassembled WGS sequence"/>
</dbReference>
<dbReference type="STRING" id="34027.SAMN05421829_108171"/>
<reference evidence="2" key="1">
    <citation type="submission" date="2017-01" db="EMBL/GenBank/DDBJ databases">
        <authorList>
            <person name="Varghese N."/>
            <person name="Submissions S."/>
        </authorList>
    </citation>
    <scope>NUCLEOTIDE SEQUENCE [LARGE SCALE GENOMIC DNA]</scope>
    <source>
        <strain evidence="2">ATCC 51758</strain>
    </source>
</reference>
<proteinExistence type="predicted"/>
<dbReference type="EMBL" id="FTMD01000008">
    <property type="protein sequence ID" value="SIQ96700.1"/>
    <property type="molecule type" value="Genomic_DNA"/>
</dbReference>
<evidence type="ECO:0000313" key="2">
    <source>
        <dbReference type="Proteomes" id="UP000186819"/>
    </source>
</evidence>
<dbReference type="RefSeq" id="WP_139335937.1">
    <property type="nucleotide sequence ID" value="NZ_FTMD01000008.1"/>
</dbReference>
<protein>
    <submittedName>
        <fullName evidence="1">Uncharacterized protein</fullName>
    </submittedName>
</protein>
<keyword evidence="2" id="KW-1185">Reference proteome</keyword>
<organism evidence="1 2">
    <name type="scientific">Aromatoleum tolulyticum</name>
    <dbReference type="NCBI Taxonomy" id="34027"/>
    <lineage>
        <taxon>Bacteria</taxon>
        <taxon>Pseudomonadati</taxon>
        <taxon>Pseudomonadota</taxon>
        <taxon>Betaproteobacteria</taxon>
        <taxon>Rhodocyclales</taxon>
        <taxon>Rhodocyclaceae</taxon>
        <taxon>Aromatoleum</taxon>
    </lineage>
</organism>
<name>A0A1N6X353_9RHOO</name>
<sequence>MSGKILRRLVVTDAVAGGRGFLEGTTKVVGTPDAPVSRRVHLIMQISARAELAFPGRIARSAWSDPVTGAWRFDYINAAAKFAVLAYDHTGVNDPAAKVGLIPTPMPDVI</sequence>
<accession>A0A1N6X353</accession>
<gene>
    <name evidence="1" type="ORF">SAMN05421829_108171</name>
</gene>
<evidence type="ECO:0000313" key="1">
    <source>
        <dbReference type="EMBL" id="SIQ96700.1"/>
    </source>
</evidence>
<dbReference type="AlphaFoldDB" id="A0A1N6X353"/>